<evidence type="ECO:0000256" key="9">
    <source>
        <dbReference type="ARBA" id="ARBA00023136"/>
    </source>
</evidence>
<dbReference type="InterPro" id="IPR032816">
    <property type="entry name" value="VTT_dom"/>
</dbReference>
<organism evidence="12 13">
    <name type="scientific">Mucor circinelloides f. circinelloides (strain 1006PhL)</name>
    <name type="common">Mucormycosis agent</name>
    <name type="synonym">Calyptromyces circinelloides</name>
    <dbReference type="NCBI Taxonomy" id="1220926"/>
    <lineage>
        <taxon>Eukaryota</taxon>
        <taxon>Fungi</taxon>
        <taxon>Fungi incertae sedis</taxon>
        <taxon>Mucoromycota</taxon>
        <taxon>Mucoromycotina</taxon>
        <taxon>Mucoromycetes</taxon>
        <taxon>Mucorales</taxon>
        <taxon>Mucorineae</taxon>
        <taxon>Mucoraceae</taxon>
        <taxon>Mucor</taxon>
    </lineage>
</organism>
<feature type="domain" description="VTT" evidence="11">
    <location>
        <begin position="74"/>
        <end position="174"/>
    </location>
</feature>
<protein>
    <recommendedName>
        <fullName evidence="4">Golgi apparatus membrane protein TVP38</fullName>
    </recommendedName>
    <alternativeName>
        <fullName evidence="5">Golgi apparatus membrane protein tvp38</fullName>
    </alternativeName>
</protein>
<proteinExistence type="inferred from homology"/>
<evidence type="ECO:0000256" key="8">
    <source>
        <dbReference type="ARBA" id="ARBA00023034"/>
    </source>
</evidence>
<evidence type="ECO:0000313" key="13">
    <source>
        <dbReference type="Proteomes" id="UP000014254"/>
    </source>
</evidence>
<evidence type="ECO:0000256" key="10">
    <source>
        <dbReference type="SAM" id="Phobius"/>
    </source>
</evidence>
<dbReference type="eggNOG" id="KOG3140">
    <property type="taxonomic scope" value="Eukaryota"/>
</dbReference>
<comment type="function">
    <text evidence="1">Golgi membrane protein involved in vesicular trafficking and spindle migration.</text>
</comment>
<evidence type="ECO:0000256" key="4">
    <source>
        <dbReference type="ARBA" id="ARBA00013533"/>
    </source>
</evidence>
<dbReference type="Pfam" id="PF09335">
    <property type="entry name" value="VTT_dom"/>
    <property type="match status" value="1"/>
</dbReference>
<dbReference type="EMBL" id="KE123994">
    <property type="protein sequence ID" value="EPB86216.1"/>
    <property type="molecule type" value="Genomic_DNA"/>
</dbReference>
<dbReference type="PANTHER" id="PTHR47549:SF2">
    <property type="entry name" value="GOLGI APPARATUS MEMBRANE PROTEIN TVP38"/>
    <property type="match status" value="1"/>
</dbReference>
<evidence type="ECO:0000256" key="2">
    <source>
        <dbReference type="ARBA" id="ARBA00004653"/>
    </source>
</evidence>
<keyword evidence="9 10" id="KW-0472">Membrane</keyword>
<feature type="transmembrane region" description="Helical" evidence="10">
    <location>
        <begin position="51"/>
        <end position="80"/>
    </location>
</feature>
<accession>S2J7T4</accession>
<comment type="similarity">
    <text evidence="3">Belongs to the TVP38/TMEM64 family.</text>
</comment>
<evidence type="ECO:0000259" key="11">
    <source>
        <dbReference type="Pfam" id="PF09335"/>
    </source>
</evidence>
<sequence>MVFQNKWVFIAVFAAIIIAFLVLQPFSKSDLIHAVDQLAATMESAPHSQPILALLICVFSMPIPPLSAFILSVYMAGYVYGPKGGIPATIGAFFGALVAYGFVQKMRTVRWLTVPDNLRLKLKAASRAIEQGGFKMVLMMRLSPLPWQITNLVLALCDKMSFGTYALAAFISSFKINADVWFGSQLANLSRPDTSPEASTVNRIITVAGFIVSSIAAFSIYRSTKQKIKECEEEQVQVHLLSQQEEGTLSLHA</sequence>
<reference evidence="13" key="1">
    <citation type="submission" date="2013-05" db="EMBL/GenBank/DDBJ databases">
        <title>The Genome sequence of Mucor circinelloides f. circinelloides 1006PhL.</title>
        <authorList>
            <consortium name="The Broad Institute Genomics Platform"/>
            <person name="Cuomo C."/>
            <person name="Earl A."/>
            <person name="Findley K."/>
            <person name="Lee S.C."/>
            <person name="Walker B."/>
            <person name="Young S."/>
            <person name="Zeng Q."/>
            <person name="Gargeya S."/>
            <person name="Fitzgerald M."/>
            <person name="Haas B."/>
            <person name="Abouelleil A."/>
            <person name="Allen A.W."/>
            <person name="Alvarado L."/>
            <person name="Arachchi H.M."/>
            <person name="Berlin A.M."/>
            <person name="Chapman S.B."/>
            <person name="Gainer-Dewar J."/>
            <person name="Goldberg J."/>
            <person name="Griggs A."/>
            <person name="Gujja S."/>
            <person name="Hansen M."/>
            <person name="Howarth C."/>
            <person name="Imamovic A."/>
            <person name="Ireland A."/>
            <person name="Larimer J."/>
            <person name="McCowan C."/>
            <person name="Murphy C."/>
            <person name="Pearson M."/>
            <person name="Poon T.W."/>
            <person name="Priest M."/>
            <person name="Roberts A."/>
            <person name="Saif S."/>
            <person name="Shea T."/>
            <person name="Sisk P."/>
            <person name="Sykes S."/>
            <person name="Wortman J."/>
            <person name="Nusbaum C."/>
            <person name="Birren B."/>
        </authorList>
    </citation>
    <scope>NUCLEOTIDE SEQUENCE [LARGE SCALE GENOMIC DNA]</scope>
    <source>
        <strain evidence="13">1006PhL</strain>
    </source>
</reference>
<gene>
    <name evidence="12" type="ORF">HMPREF1544_07028</name>
</gene>
<dbReference type="Proteomes" id="UP000014254">
    <property type="component" value="Unassembled WGS sequence"/>
</dbReference>
<evidence type="ECO:0000256" key="6">
    <source>
        <dbReference type="ARBA" id="ARBA00022692"/>
    </source>
</evidence>
<feature type="transmembrane region" description="Helical" evidence="10">
    <location>
        <begin position="204"/>
        <end position="221"/>
    </location>
</feature>
<keyword evidence="13" id="KW-1185">Reference proteome</keyword>
<keyword evidence="7 10" id="KW-1133">Transmembrane helix</keyword>
<evidence type="ECO:0000313" key="12">
    <source>
        <dbReference type="EMBL" id="EPB86216.1"/>
    </source>
</evidence>
<dbReference type="InParanoid" id="S2J7T4"/>
<name>S2J7T4_MUCC1</name>
<feature type="transmembrane region" description="Helical" evidence="10">
    <location>
        <begin position="86"/>
        <end position="103"/>
    </location>
</feature>
<dbReference type="OMA" id="INADVWF"/>
<dbReference type="InterPro" id="IPR051076">
    <property type="entry name" value="Golgi_membrane_TVP38/TMEM64"/>
</dbReference>
<evidence type="ECO:0000256" key="1">
    <source>
        <dbReference type="ARBA" id="ARBA00002978"/>
    </source>
</evidence>
<dbReference type="PANTHER" id="PTHR47549">
    <property type="entry name" value="GOLGI APPARATUS MEMBRANE PROTEIN TVP38-RELATED"/>
    <property type="match status" value="1"/>
</dbReference>
<dbReference type="OrthoDB" id="166803at2759"/>
<dbReference type="GO" id="GO:0000139">
    <property type="term" value="C:Golgi membrane"/>
    <property type="evidence" value="ECO:0007669"/>
    <property type="project" value="UniProtKB-SubCell"/>
</dbReference>
<dbReference type="STRING" id="1220926.S2J7T4"/>
<evidence type="ECO:0000256" key="3">
    <source>
        <dbReference type="ARBA" id="ARBA00008640"/>
    </source>
</evidence>
<keyword evidence="8" id="KW-0333">Golgi apparatus</keyword>
<dbReference type="AlphaFoldDB" id="S2J7T4"/>
<evidence type="ECO:0000256" key="7">
    <source>
        <dbReference type="ARBA" id="ARBA00022989"/>
    </source>
</evidence>
<feature type="transmembrane region" description="Helical" evidence="10">
    <location>
        <begin position="6"/>
        <end position="23"/>
    </location>
</feature>
<comment type="subcellular location">
    <subcellularLocation>
        <location evidence="2">Golgi apparatus membrane</location>
        <topology evidence="2">Multi-pass membrane protein</topology>
    </subcellularLocation>
</comment>
<dbReference type="VEuPathDB" id="FungiDB:HMPREF1544_07028"/>
<evidence type="ECO:0000256" key="5">
    <source>
        <dbReference type="ARBA" id="ARBA00020673"/>
    </source>
</evidence>
<keyword evidence="6 10" id="KW-0812">Transmembrane</keyword>
<dbReference type="FunCoup" id="S2J7T4">
    <property type="interactions" value="30"/>
</dbReference>